<feature type="compositionally biased region" description="Polar residues" evidence="6">
    <location>
        <begin position="114"/>
        <end position="129"/>
    </location>
</feature>
<evidence type="ECO:0000256" key="3">
    <source>
        <dbReference type="ARBA" id="ARBA00023125"/>
    </source>
</evidence>
<organism evidence="8 9">
    <name type="scientific">Absidia repens</name>
    <dbReference type="NCBI Taxonomy" id="90262"/>
    <lineage>
        <taxon>Eukaryota</taxon>
        <taxon>Fungi</taxon>
        <taxon>Fungi incertae sedis</taxon>
        <taxon>Mucoromycota</taxon>
        <taxon>Mucoromycotina</taxon>
        <taxon>Mucoromycetes</taxon>
        <taxon>Mucorales</taxon>
        <taxon>Cunninghamellaceae</taxon>
        <taxon>Absidia</taxon>
    </lineage>
</organism>
<name>A0A1X2IBN8_9FUNG</name>
<evidence type="ECO:0000256" key="4">
    <source>
        <dbReference type="ARBA" id="ARBA00023163"/>
    </source>
</evidence>
<dbReference type="STRING" id="90262.A0A1X2IBN8"/>
<dbReference type="InterPro" id="IPR036638">
    <property type="entry name" value="HLH_DNA-bd_sf"/>
</dbReference>
<evidence type="ECO:0000256" key="5">
    <source>
        <dbReference type="ARBA" id="ARBA00023242"/>
    </source>
</evidence>
<dbReference type="GO" id="GO:0000981">
    <property type="term" value="F:DNA-binding transcription factor activity, RNA polymerase II-specific"/>
    <property type="evidence" value="ECO:0007669"/>
    <property type="project" value="TreeGrafter"/>
</dbReference>
<feature type="domain" description="BHLH" evidence="7">
    <location>
        <begin position="226"/>
        <end position="277"/>
    </location>
</feature>
<keyword evidence="9" id="KW-1185">Reference proteome</keyword>
<dbReference type="GO" id="GO:0005634">
    <property type="term" value="C:nucleus"/>
    <property type="evidence" value="ECO:0007669"/>
    <property type="project" value="UniProtKB-SubCell"/>
</dbReference>
<accession>A0A1X2IBN8</accession>
<dbReference type="PANTHER" id="PTHR45776:SF2">
    <property type="entry name" value="MIP04163P"/>
    <property type="match status" value="1"/>
</dbReference>
<reference evidence="8 9" key="1">
    <citation type="submission" date="2016-07" db="EMBL/GenBank/DDBJ databases">
        <title>Pervasive Adenine N6-methylation of Active Genes in Fungi.</title>
        <authorList>
            <consortium name="DOE Joint Genome Institute"/>
            <person name="Mondo S.J."/>
            <person name="Dannebaum R.O."/>
            <person name="Kuo R.C."/>
            <person name="Labutti K."/>
            <person name="Haridas S."/>
            <person name="Kuo A."/>
            <person name="Salamov A."/>
            <person name="Ahrendt S.R."/>
            <person name="Lipzen A."/>
            <person name="Sullivan W."/>
            <person name="Andreopoulos W.B."/>
            <person name="Clum A."/>
            <person name="Lindquist E."/>
            <person name="Daum C."/>
            <person name="Ramamoorthy G.K."/>
            <person name="Gryganskyi A."/>
            <person name="Culley D."/>
            <person name="Magnuson J.K."/>
            <person name="James T.Y."/>
            <person name="O'Malley M.A."/>
            <person name="Stajich J.E."/>
            <person name="Spatafora J.W."/>
            <person name="Visel A."/>
            <person name="Grigoriev I.V."/>
        </authorList>
    </citation>
    <scope>NUCLEOTIDE SEQUENCE [LARGE SCALE GENOMIC DNA]</scope>
    <source>
        <strain evidence="8 9">NRRL 1336</strain>
    </source>
</reference>
<dbReference type="GO" id="GO:0046983">
    <property type="term" value="F:protein dimerization activity"/>
    <property type="evidence" value="ECO:0007669"/>
    <property type="project" value="InterPro"/>
</dbReference>
<evidence type="ECO:0000256" key="1">
    <source>
        <dbReference type="ARBA" id="ARBA00004123"/>
    </source>
</evidence>
<evidence type="ECO:0000256" key="6">
    <source>
        <dbReference type="SAM" id="MobiDB-lite"/>
    </source>
</evidence>
<feature type="compositionally biased region" description="Low complexity" evidence="6">
    <location>
        <begin position="313"/>
        <end position="327"/>
    </location>
</feature>
<dbReference type="PROSITE" id="PS50888">
    <property type="entry name" value="BHLH"/>
    <property type="match status" value="1"/>
</dbReference>
<comment type="caution">
    <text evidence="8">The sequence shown here is derived from an EMBL/GenBank/DDBJ whole genome shotgun (WGS) entry which is preliminary data.</text>
</comment>
<feature type="compositionally biased region" description="Polar residues" evidence="6">
    <location>
        <begin position="144"/>
        <end position="188"/>
    </location>
</feature>
<dbReference type="Pfam" id="PF00010">
    <property type="entry name" value="HLH"/>
    <property type="match status" value="1"/>
</dbReference>
<protein>
    <recommendedName>
        <fullName evidence="7">BHLH domain-containing protein</fullName>
    </recommendedName>
</protein>
<feature type="compositionally biased region" description="Low complexity" evidence="6">
    <location>
        <begin position="92"/>
        <end position="104"/>
    </location>
</feature>
<keyword evidence="4" id="KW-0804">Transcription</keyword>
<dbReference type="SUPFAM" id="SSF47459">
    <property type="entry name" value="HLH, helix-loop-helix DNA-binding domain"/>
    <property type="match status" value="1"/>
</dbReference>
<dbReference type="OrthoDB" id="690068at2759"/>
<dbReference type="GO" id="GO:0000978">
    <property type="term" value="F:RNA polymerase II cis-regulatory region sequence-specific DNA binding"/>
    <property type="evidence" value="ECO:0007669"/>
    <property type="project" value="TreeGrafter"/>
</dbReference>
<dbReference type="Proteomes" id="UP000193560">
    <property type="component" value="Unassembled WGS sequence"/>
</dbReference>
<proteinExistence type="predicted"/>
<keyword evidence="3" id="KW-0238">DNA-binding</keyword>
<dbReference type="PANTHER" id="PTHR45776">
    <property type="entry name" value="MIP04163P"/>
    <property type="match status" value="1"/>
</dbReference>
<dbReference type="Gene3D" id="4.10.280.10">
    <property type="entry name" value="Helix-loop-helix DNA-binding domain"/>
    <property type="match status" value="1"/>
</dbReference>
<feature type="region of interest" description="Disordered" evidence="6">
    <location>
        <begin position="312"/>
        <end position="349"/>
    </location>
</feature>
<feature type="compositionally biased region" description="Polar residues" evidence="6">
    <location>
        <begin position="75"/>
        <end position="91"/>
    </location>
</feature>
<evidence type="ECO:0000256" key="2">
    <source>
        <dbReference type="ARBA" id="ARBA00023015"/>
    </source>
</evidence>
<evidence type="ECO:0000313" key="8">
    <source>
        <dbReference type="EMBL" id="ORZ13500.1"/>
    </source>
</evidence>
<evidence type="ECO:0000259" key="7">
    <source>
        <dbReference type="PROSITE" id="PS50888"/>
    </source>
</evidence>
<dbReference type="AlphaFoldDB" id="A0A1X2IBN8"/>
<gene>
    <name evidence="8" type="ORF">BCR42DRAFT_492902</name>
</gene>
<feature type="region of interest" description="Disordered" evidence="6">
    <location>
        <begin position="70"/>
        <end position="208"/>
    </location>
</feature>
<sequence length="349" mass="39573">MIMCHMVYNIVLVGKLIFDTNIYVSAIDPSFRYSMYNVPFRLSSFNPQSAQQSSSSSSLNYNSDNNASHDLKPFTTLSSLNSSPQTSPVDISQQQQLPSTTTTSYQAIPASPVPSHSTPALTMTNSHNITGRAPFDLYDKPNFKHQQQMSPHPTKSTISASSPNNKNTYYANNDDWTISSNSTTTGKNHNQEPDDEDNYVGSPHSGTIDDELQQQHMQQIFEKKRRRRESHNAVERRRRDNINERIFELSTLLPDRDAIKNNKGTILRKSVEHIRLLHEQVGKCQNRIQELENMMGMYRMRSSGVGDMGLDIQQQQQHSPSSSLMHQPPHPSMDFSSSIPPQLAYRRDA</sequence>
<comment type="subcellular location">
    <subcellularLocation>
        <location evidence="1">Nucleus</location>
    </subcellularLocation>
</comment>
<dbReference type="EMBL" id="MCGE01000016">
    <property type="protein sequence ID" value="ORZ13500.1"/>
    <property type="molecule type" value="Genomic_DNA"/>
</dbReference>
<keyword evidence="5" id="KW-0539">Nucleus</keyword>
<keyword evidence="2" id="KW-0805">Transcription regulation</keyword>
<dbReference type="InterPro" id="IPR011598">
    <property type="entry name" value="bHLH_dom"/>
</dbReference>
<dbReference type="SMART" id="SM00353">
    <property type="entry name" value="HLH"/>
    <property type="match status" value="1"/>
</dbReference>
<evidence type="ECO:0000313" key="9">
    <source>
        <dbReference type="Proteomes" id="UP000193560"/>
    </source>
</evidence>